<keyword evidence="1" id="KW-0040">ANK repeat</keyword>
<comment type="caution">
    <text evidence="2">The sequence shown here is derived from an EMBL/GenBank/DDBJ whole genome shotgun (WGS) entry which is preliminary data.</text>
</comment>
<dbReference type="Pfam" id="PF12796">
    <property type="entry name" value="Ank_2"/>
    <property type="match status" value="1"/>
</dbReference>
<dbReference type="OrthoDB" id="1577640at2759"/>
<feature type="repeat" description="ANK" evidence="1">
    <location>
        <begin position="47"/>
        <end position="69"/>
    </location>
</feature>
<name>A0A8H3FXV6_9LECA</name>
<evidence type="ECO:0000313" key="2">
    <source>
        <dbReference type="EMBL" id="CAF9929668.1"/>
    </source>
</evidence>
<evidence type="ECO:0000313" key="3">
    <source>
        <dbReference type="Proteomes" id="UP000664169"/>
    </source>
</evidence>
<sequence length="88" mass="9418">MDPKNNYSKPSDGGSTPLILALKNEHENVAKALLKVKIIDILAMDVKGDTALHHAAASGFADVVKDLINAIFPEGLPNPIKTILFITL</sequence>
<dbReference type="PROSITE" id="PS50297">
    <property type="entry name" value="ANK_REP_REGION"/>
    <property type="match status" value="1"/>
</dbReference>
<protein>
    <submittedName>
        <fullName evidence="2">Uncharacterized protein</fullName>
    </submittedName>
</protein>
<accession>A0A8H3FXV6</accession>
<dbReference type="EMBL" id="CAJPDQ010000033">
    <property type="protein sequence ID" value="CAF9929668.1"/>
    <property type="molecule type" value="Genomic_DNA"/>
</dbReference>
<dbReference type="Gene3D" id="1.25.40.20">
    <property type="entry name" value="Ankyrin repeat-containing domain"/>
    <property type="match status" value="1"/>
</dbReference>
<evidence type="ECO:0000256" key="1">
    <source>
        <dbReference type="PROSITE-ProRule" id="PRU00023"/>
    </source>
</evidence>
<organism evidence="2 3">
    <name type="scientific">Gomphillus americanus</name>
    <dbReference type="NCBI Taxonomy" id="1940652"/>
    <lineage>
        <taxon>Eukaryota</taxon>
        <taxon>Fungi</taxon>
        <taxon>Dikarya</taxon>
        <taxon>Ascomycota</taxon>
        <taxon>Pezizomycotina</taxon>
        <taxon>Lecanoromycetes</taxon>
        <taxon>OSLEUM clade</taxon>
        <taxon>Ostropomycetidae</taxon>
        <taxon>Ostropales</taxon>
        <taxon>Graphidaceae</taxon>
        <taxon>Gomphilloideae</taxon>
        <taxon>Gomphillus</taxon>
    </lineage>
</organism>
<dbReference type="SUPFAM" id="SSF48403">
    <property type="entry name" value="Ankyrin repeat"/>
    <property type="match status" value="1"/>
</dbReference>
<proteinExistence type="predicted"/>
<dbReference type="PROSITE" id="PS50088">
    <property type="entry name" value="ANK_REPEAT"/>
    <property type="match status" value="1"/>
</dbReference>
<dbReference type="InterPro" id="IPR036770">
    <property type="entry name" value="Ankyrin_rpt-contain_sf"/>
</dbReference>
<dbReference type="Proteomes" id="UP000664169">
    <property type="component" value="Unassembled WGS sequence"/>
</dbReference>
<reference evidence="2" key="1">
    <citation type="submission" date="2021-03" db="EMBL/GenBank/DDBJ databases">
        <authorList>
            <person name="Tagirdzhanova G."/>
        </authorList>
    </citation>
    <scope>NUCLEOTIDE SEQUENCE</scope>
</reference>
<keyword evidence="3" id="KW-1185">Reference proteome</keyword>
<gene>
    <name evidence="2" type="ORF">GOMPHAMPRED_005446</name>
</gene>
<dbReference type="InterPro" id="IPR002110">
    <property type="entry name" value="Ankyrin_rpt"/>
</dbReference>
<dbReference type="AlphaFoldDB" id="A0A8H3FXV6"/>
<dbReference type="SMART" id="SM00248">
    <property type="entry name" value="ANK"/>
    <property type="match status" value="2"/>
</dbReference>